<feature type="compositionally biased region" description="Basic and acidic residues" evidence="2">
    <location>
        <begin position="637"/>
        <end position="647"/>
    </location>
</feature>
<dbReference type="AlphaFoldDB" id="A0AAN7V4U8"/>
<evidence type="ECO:0000313" key="4">
    <source>
        <dbReference type="Proteomes" id="UP001305414"/>
    </source>
</evidence>
<sequence length="704" mass="80246">MAYNQYNVYADDRRSSNPRWESYRPSDRQHTAQRDSRDGRYAKESGEIRSPHENRIPRERRRDNESPRPSNDATFNSSDGFRRIPKVSAVNPPDKPSDGLRINRINIATDKHIATNSSPAGNSTTITVPDAKNPKLQEAFQNAYSWGEKHHKRLLLRMRRDKLGQERYQHRQENEKFSRGAEKYAPYRDHVLDEKFESIYRAVDEQIQAIEDEYRRDLEQLVSSLMTNLEPATVHCQDPLIAALEAKIEQVSEQAAKQAEQIQNLIEENKSLSTLKSEYDALRSDHDALKSEHKALQSKICTCEDKTRILQSQEADMKSENESLGKQLKELRGLTKDYNMKLAQVTKQSIDAAEAQKVFEIGLSDRMAGIEAKFDGFKDYGDIKEKVDELDMSTLMEIYSAWGDNTYNLKTLLAEYSEHRDQNGSSISGTFRSLRQTVDSLRANPSNGLLSDEEMPLLIESIKKVVKPEIEAATTLITRESKFLCEGRDAIIAPMIDDLKARVAILEAPASHPELSKRIDSLEQWRVQLDPCLDRSQGLKLVERITLLEEGKFGHRIDQIDIAVSKLSQDYDALKSNVSQLPKHDWVEGCKDSQRKLSALELAFVNLESKYQNLNTKLLAEQIVRLTNPGIEQRLGRLESKSDHFESKLSGSDKTAARQTQQIALLNETLQKIRAGEKRTASPSQLDEPGKKRRFEINGRHPSS</sequence>
<dbReference type="EMBL" id="JAWHQM010000106">
    <property type="protein sequence ID" value="KAK5637304.1"/>
    <property type="molecule type" value="Genomic_DNA"/>
</dbReference>
<comment type="caution">
    <text evidence="3">The sequence shown here is derived from an EMBL/GenBank/DDBJ whole genome shotgun (WGS) entry which is preliminary data.</text>
</comment>
<feature type="compositionally biased region" description="Basic and acidic residues" evidence="2">
    <location>
        <begin position="10"/>
        <end position="66"/>
    </location>
</feature>
<feature type="compositionally biased region" description="Basic and acidic residues" evidence="2">
    <location>
        <begin position="695"/>
        <end position="704"/>
    </location>
</feature>
<protein>
    <submittedName>
        <fullName evidence="3">Uncharacterized protein</fullName>
    </submittedName>
</protein>
<evidence type="ECO:0000313" key="3">
    <source>
        <dbReference type="EMBL" id="KAK5637304.1"/>
    </source>
</evidence>
<dbReference type="Proteomes" id="UP001305414">
    <property type="component" value="Unassembled WGS sequence"/>
</dbReference>
<accession>A0AAN7V4U8</accession>
<reference evidence="3 4" key="1">
    <citation type="submission" date="2023-10" db="EMBL/GenBank/DDBJ databases">
        <title>Draft genome sequence of Xylaria bambusicola isolate GMP-LS, the root and basal stem rot pathogen of sugarcane in Indonesia.</title>
        <authorList>
            <person name="Selvaraj P."/>
            <person name="Muralishankar V."/>
            <person name="Muruganantham S."/>
            <person name="Sp S."/>
            <person name="Haryani S."/>
            <person name="Lau K.J.X."/>
            <person name="Naqvi N.I."/>
        </authorList>
    </citation>
    <scope>NUCLEOTIDE SEQUENCE [LARGE SCALE GENOMIC DNA]</scope>
    <source>
        <strain evidence="3">GMP-LS</strain>
    </source>
</reference>
<feature type="compositionally biased region" description="Polar residues" evidence="2">
    <location>
        <begin position="67"/>
        <end position="79"/>
    </location>
</feature>
<name>A0AAN7V4U8_9PEZI</name>
<gene>
    <name evidence="3" type="ORF">RRF57_013016</name>
</gene>
<keyword evidence="4" id="KW-1185">Reference proteome</keyword>
<feature type="region of interest" description="Disordered" evidence="2">
    <location>
        <begin position="674"/>
        <end position="704"/>
    </location>
</feature>
<feature type="region of interest" description="Disordered" evidence="2">
    <location>
        <begin position="1"/>
        <end position="101"/>
    </location>
</feature>
<evidence type="ECO:0000256" key="1">
    <source>
        <dbReference type="SAM" id="Coils"/>
    </source>
</evidence>
<evidence type="ECO:0000256" key="2">
    <source>
        <dbReference type="SAM" id="MobiDB-lite"/>
    </source>
</evidence>
<feature type="coiled-coil region" evidence="1">
    <location>
        <begin position="590"/>
        <end position="617"/>
    </location>
</feature>
<proteinExistence type="predicted"/>
<feature type="region of interest" description="Disordered" evidence="2">
    <location>
        <begin position="637"/>
        <end position="657"/>
    </location>
</feature>
<feature type="coiled-coil region" evidence="1">
    <location>
        <begin position="200"/>
        <end position="299"/>
    </location>
</feature>
<organism evidence="3 4">
    <name type="scientific">Xylaria bambusicola</name>
    <dbReference type="NCBI Taxonomy" id="326684"/>
    <lineage>
        <taxon>Eukaryota</taxon>
        <taxon>Fungi</taxon>
        <taxon>Dikarya</taxon>
        <taxon>Ascomycota</taxon>
        <taxon>Pezizomycotina</taxon>
        <taxon>Sordariomycetes</taxon>
        <taxon>Xylariomycetidae</taxon>
        <taxon>Xylariales</taxon>
        <taxon>Xylariaceae</taxon>
        <taxon>Xylaria</taxon>
    </lineage>
</organism>
<keyword evidence="1" id="KW-0175">Coiled coil</keyword>